<sequence>MPPISFNTPYYIIVYQALCKDFECKKEGGTSFRRRKEKL</sequence>
<dbReference type="EMBL" id="BK015907">
    <property type="protein sequence ID" value="DAF84686.1"/>
    <property type="molecule type" value="Genomic_DNA"/>
</dbReference>
<evidence type="ECO:0000313" key="1">
    <source>
        <dbReference type="EMBL" id="DAF84686.1"/>
    </source>
</evidence>
<name>A0A8S5TR46_9CAUD</name>
<organism evidence="1">
    <name type="scientific">Myoviridae sp. ctLEM34</name>
    <dbReference type="NCBI Taxonomy" id="2825082"/>
    <lineage>
        <taxon>Viruses</taxon>
        <taxon>Duplodnaviria</taxon>
        <taxon>Heunggongvirae</taxon>
        <taxon>Uroviricota</taxon>
        <taxon>Caudoviricetes</taxon>
    </lineage>
</organism>
<proteinExistence type="predicted"/>
<accession>A0A8S5TR46</accession>
<protein>
    <submittedName>
        <fullName evidence="1">Uncharacterized protein</fullName>
    </submittedName>
</protein>
<reference evidence="1" key="1">
    <citation type="journal article" date="2021" name="Proc. Natl. Acad. Sci. U.S.A.">
        <title>A Catalog of Tens of Thousands of Viruses from Human Metagenomes Reveals Hidden Associations with Chronic Diseases.</title>
        <authorList>
            <person name="Tisza M.J."/>
            <person name="Buck C.B."/>
        </authorList>
    </citation>
    <scope>NUCLEOTIDE SEQUENCE</scope>
    <source>
        <strain evidence="1">CtLEM34</strain>
    </source>
</reference>